<dbReference type="NCBIfam" id="NF033488">
    <property type="entry name" value="lmo0937_fam_TM"/>
    <property type="match status" value="1"/>
</dbReference>
<dbReference type="RefSeq" id="WP_144400902.1">
    <property type="nucleotide sequence ID" value="NZ_JALHAT010000012.1"/>
</dbReference>
<keyword evidence="1" id="KW-0472">Membrane</keyword>
<dbReference type="Pfam" id="PF18919">
    <property type="entry name" value="DUF5670"/>
    <property type="match status" value="1"/>
</dbReference>
<sequence>MLKYIILILLALWLLGFVVFKVAGALIHVLLFVAIVIGLYQLFFAKRGGGV</sequence>
<keyword evidence="1" id="KW-1133">Transmembrane helix</keyword>
<reference evidence="2" key="1">
    <citation type="submission" date="2022-03" db="EMBL/GenBank/DDBJ databases">
        <title>Identification of a novel bacterium isolated from mangrove sediments.</title>
        <authorList>
            <person name="Pan X."/>
        </authorList>
    </citation>
    <scope>NUCLEOTIDE SEQUENCE</scope>
    <source>
        <strain evidence="2">B2637</strain>
    </source>
</reference>
<dbReference type="Proteomes" id="UP001162802">
    <property type="component" value="Unassembled WGS sequence"/>
</dbReference>
<dbReference type="InterPro" id="IPR043727">
    <property type="entry name" value="Lmo0937-like"/>
</dbReference>
<evidence type="ECO:0000313" key="2">
    <source>
        <dbReference type="EMBL" id="MCJ1960793.1"/>
    </source>
</evidence>
<keyword evidence="1" id="KW-0812">Transmembrane</keyword>
<organism evidence="2 3">
    <name type="scientific">Novosphingobium mangrovi</name>
    <name type="common">ex Hu et al. 2023</name>
    <dbReference type="NCBI Taxonomy" id="2930094"/>
    <lineage>
        <taxon>Bacteria</taxon>
        <taxon>Pseudomonadati</taxon>
        <taxon>Pseudomonadota</taxon>
        <taxon>Alphaproteobacteria</taxon>
        <taxon>Sphingomonadales</taxon>
        <taxon>Sphingomonadaceae</taxon>
        <taxon>Novosphingobium</taxon>
    </lineage>
</organism>
<evidence type="ECO:0000256" key="1">
    <source>
        <dbReference type="SAM" id="Phobius"/>
    </source>
</evidence>
<proteinExistence type="predicted"/>
<evidence type="ECO:0000313" key="3">
    <source>
        <dbReference type="Proteomes" id="UP001162802"/>
    </source>
</evidence>
<accession>A0ABT0AC67</accession>
<keyword evidence="3" id="KW-1185">Reference proteome</keyword>
<feature type="transmembrane region" description="Helical" evidence="1">
    <location>
        <begin position="26"/>
        <end position="45"/>
    </location>
</feature>
<name>A0ABT0AC67_9SPHN</name>
<gene>
    <name evidence="2" type="ORF">MTR65_08885</name>
</gene>
<dbReference type="EMBL" id="JALHAT010000012">
    <property type="protein sequence ID" value="MCJ1960793.1"/>
    <property type="molecule type" value="Genomic_DNA"/>
</dbReference>
<protein>
    <submittedName>
        <fullName evidence="2">Lmo0937 family membrane protein</fullName>
    </submittedName>
</protein>
<comment type="caution">
    <text evidence="2">The sequence shown here is derived from an EMBL/GenBank/DDBJ whole genome shotgun (WGS) entry which is preliminary data.</text>
</comment>